<sequence>MQQLQALIQRKIPPQAIEVNHLIELAKRYPQPQSAEYKLIELALNIVLADYLEKAQQHI</sequence>
<dbReference type="Proteomes" id="UP001174419">
    <property type="component" value="Unassembled WGS sequence"/>
</dbReference>
<evidence type="ECO:0000313" key="3">
    <source>
        <dbReference type="Proteomes" id="UP000186931"/>
    </source>
</evidence>
<evidence type="ECO:0000313" key="1">
    <source>
        <dbReference type="EMBL" id="MDM1719825.1"/>
    </source>
</evidence>
<accession>A0A1E8E0E6</accession>
<protein>
    <submittedName>
        <fullName evidence="2">Uncharacterized protein</fullName>
    </submittedName>
</protein>
<name>A0A1E8E0E6_9GAMM</name>
<reference evidence="1" key="3">
    <citation type="journal article" date="2022" name="Sci. Total Environ.">
        <title>Prevalence, transmission, and molecular epidemiology of tet(X)-positive bacteria among humans, animals, and environmental niches in China: An epidemiological, and genomic-based study.</title>
        <authorList>
            <person name="Dong N."/>
            <person name="Zeng Y."/>
            <person name="Cai C."/>
            <person name="Sun C."/>
            <person name="Lu J."/>
            <person name="Liu C."/>
            <person name="Zhou H."/>
            <person name="Sun Q."/>
            <person name="Shu L."/>
            <person name="Wang H."/>
            <person name="Wang Y."/>
            <person name="Wang S."/>
            <person name="Wu C."/>
            <person name="Chan E.W."/>
            <person name="Chen G."/>
            <person name="Shen Z."/>
            <person name="Chen S."/>
            <person name="Zhang R."/>
        </authorList>
    </citation>
    <scope>NUCLEOTIDE SEQUENCE</scope>
    <source>
        <strain evidence="1">DF49-4</strain>
    </source>
</reference>
<dbReference type="STRING" id="202956.BJN41_12870"/>
<evidence type="ECO:0000313" key="2">
    <source>
        <dbReference type="EMBL" id="OFE42693.1"/>
    </source>
</evidence>
<proteinExistence type="predicted"/>
<dbReference type="EMBL" id="JACANG010000029">
    <property type="protein sequence ID" value="MDM1719825.1"/>
    <property type="molecule type" value="Genomic_DNA"/>
</dbReference>
<gene>
    <name evidence="2" type="ORF">BJN41_12870</name>
    <name evidence="1" type="ORF">HX110_11990</name>
</gene>
<reference evidence="1" key="2">
    <citation type="submission" date="2020-06" db="EMBL/GenBank/DDBJ databases">
        <authorList>
            <person name="Dong N."/>
        </authorList>
    </citation>
    <scope>NUCLEOTIDE SEQUENCE</scope>
    <source>
        <strain evidence="1">DF49-4</strain>
    </source>
</reference>
<organism evidence="2 3">
    <name type="scientific">Acinetobacter towneri</name>
    <dbReference type="NCBI Taxonomy" id="202956"/>
    <lineage>
        <taxon>Bacteria</taxon>
        <taxon>Pseudomonadati</taxon>
        <taxon>Pseudomonadota</taxon>
        <taxon>Gammaproteobacteria</taxon>
        <taxon>Moraxellales</taxon>
        <taxon>Moraxellaceae</taxon>
        <taxon>Acinetobacter</taxon>
    </lineage>
</organism>
<dbReference type="Proteomes" id="UP000186931">
    <property type="component" value="Unassembled WGS sequence"/>
</dbReference>
<dbReference type="RefSeq" id="WP_019836108.1">
    <property type="nucleotide sequence ID" value="NZ_CP183897.1"/>
</dbReference>
<dbReference type="AlphaFoldDB" id="A0A1E8E0E6"/>
<dbReference type="EMBL" id="MKQS01000028">
    <property type="protein sequence ID" value="OFE42693.1"/>
    <property type="molecule type" value="Genomic_DNA"/>
</dbReference>
<comment type="caution">
    <text evidence="2">The sequence shown here is derived from an EMBL/GenBank/DDBJ whole genome shotgun (WGS) entry which is preliminary data.</text>
</comment>
<reference evidence="2 3" key="1">
    <citation type="submission" date="2016-10" db="EMBL/GenBank/DDBJ databases">
        <title>Genome of airborne Acinetobacter sp. 5-2Ac02 in the hospital environment: Species near to Acinetobacter towneri.</title>
        <authorList>
            <person name="Barbosa B."/>
            <person name="Fernandez-Garcia L."/>
            <person name="Gato E."/>
            <person name="Leao R."/>
            <person name="Albano R."/>
            <person name="Fernandez B."/>
            <person name="Fernandez-Cuenca F."/>
            <person name="Marques E."/>
            <person name="Tomas M."/>
        </authorList>
    </citation>
    <scope>NUCLEOTIDE SEQUENCE [LARGE SCALE GENOMIC DNA]</scope>
    <source>
        <strain evidence="2 3">5-2Ac02</strain>
    </source>
</reference>